<evidence type="ECO:0000313" key="3">
    <source>
        <dbReference type="Proteomes" id="UP000000268"/>
    </source>
</evidence>
<dbReference type="EMBL" id="CP000828">
    <property type="protein sequence ID" value="ABW31290.1"/>
    <property type="molecule type" value="Genomic_DNA"/>
</dbReference>
<proteinExistence type="predicted"/>
<feature type="region of interest" description="Disordered" evidence="1">
    <location>
        <begin position="73"/>
        <end position="100"/>
    </location>
</feature>
<dbReference type="KEGG" id="amr:AM1_6360"/>
<gene>
    <name evidence="2" type="ordered locus">AM1_6360</name>
</gene>
<reference evidence="2 3" key="1">
    <citation type="journal article" date="2008" name="Proc. Natl. Acad. Sci. U.S.A.">
        <title>Niche adaptation and genome expansion in the chlorophyll d-producing cyanobacterium Acaryochloris marina.</title>
        <authorList>
            <person name="Swingley W.D."/>
            <person name="Chen M."/>
            <person name="Cheung P.C."/>
            <person name="Conrad A.L."/>
            <person name="Dejesa L.C."/>
            <person name="Hao J."/>
            <person name="Honchak B.M."/>
            <person name="Karbach L.E."/>
            <person name="Kurdoglu A."/>
            <person name="Lahiri S."/>
            <person name="Mastrian S.D."/>
            <person name="Miyashita H."/>
            <person name="Page L."/>
            <person name="Ramakrishna P."/>
            <person name="Satoh S."/>
            <person name="Sattley W.M."/>
            <person name="Shimada Y."/>
            <person name="Taylor H.L."/>
            <person name="Tomo T."/>
            <person name="Tsuchiya T."/>
            <person name="Wang Z.T."/>
            <person name="Raymond J."/>
            <person name="Mimuro M."/>
            <person name="Blankenship R.E."/>
            <person name="Touchman J.W."/>
        </authorList>
    </citation>
    <scope>NUCLEOTIDE SEQUENCE [LARGE SCALE GENOMIC DNA]</scope>
    <source>
        <strain evidence="3">MBIC 11017</strain>
    </source>
</reference>
<keyword evidence="3" id="KW-1185">Reference proteome</keyword>
<protein>
    <submittedName>
        <fullName evidence="2">Uncharacterized protein</fullName>
    </submittedName>
</protein>
<organism evidence="2 3">
    <name type="scientific">Acaryochloris marina (strain MBIC 11017)</name>
    <dbReference type="NCBI Taxonomy" id="329726"/>
    <lineage>
        <taxon>Bacteria</taxon>
        <taxon>Bacillati</taxon>
        <taxon>Cyanobacteriota</taxon>
        <taxon>Cyanophyceae</taxon>
        <taxon>Acaryochloridales</taxon>
        <taxon>Acaryochloridaceae</taxon>
        <taxon>Acaryochloris</taxon>
    </lineage>
</organism>
<sequence length="142" mass="16093">MLLIDQVDLEARGITCQGVTEFVFLDKCFQKGQTFENSQRERAIASCRQMLDDGLMSLIVNYQSHFTIWVESEQSSSPRTSSSATQPSHPNEAETNSADWSYKQIMTKLNEPINMKTVMAKLNEPISFKSIFSKAEKKQSSD</sequence>
<dbReference type="AlphaFoldDB" id="B0C8M8"/>
<evidence type="ECO:0000256" key="1">
    <source>
        <dbReference type="SAM" id="MobiDB-lite"/>
    </source>
</evidence>
<feature type="compositionally biased region" description="Low complexity" evidence="1">
    <location>
        <begin position="73"/>
        <end position="88"/>
    </location>
</feature>
<name>B0C8M8_ACAM1</name>
<accession>B0C8M8</accession>
<dbReference type="HOGENOM" id="CLU_1811554_0_0_3"/>
<dbReference type="RefSeq" id="WP_012166465.1">
    <property type="nucleotide sequence ID" value="NC_009925.1"/>
</dbReference>
<dbReference type="Proteomes" id="UP000000268">
    <property type="component" value="Chromosome"/>
</dbReference>
<dbReference type="OrthoDB" id="573684at2"/>
<evidence type="ECO:0000313" key="2">
    <source>
        <dbReference type="EMBL" id="ABW31290.1"/>
    </source>
</evidence>